<dbReference type="InterPro" id="IPR051362">
    <property type="entry name" value="WD_repeat_creC_regulators"/>
</dbReference>
<proteinExistence type="predicted"/>
<dbReference type="GO" id="GO:0032153">
    <property type="term" value="C:cell division site"/>
    <property type="evidence" value="ECO:0007669"/>
    <property type="project" value="TreeGrafter"/>
</dbReference>
<evidence type="ECO:0000256" key="2">
    <source>
        <dbReference type="ARBA" id="ARBA00022737"/>
    </source>
</evidence>
<dbReference type="GO" id="GO:0051286">
    <property type="term" value="C:cell tip"/>
    <property type="evidence" value="ECO:0007669"/>
    <property type="project" value="TreeGrafter"/>
</dbReference>
<dbReference type="GO" id="GO:0005634">
    <property type="term" value="C:nucleus"/>
    <property type="evidence" value="ECO:0007669"/>
    <property type="project" value="TreeGrafter"/>
</dbReference>
<keyword evidence="5" id="KW-1185">Reference proteome</keyword>
<keyword evidence="2" id="KW-0677">Repeat</keyword>
<protein>
    <recommendedName>
        <fullName evidence="6">WD40 repeat-like protein</fullName>
    </recommendedName>
</protein>
<organism evidence="4 5">
    <name type="scientific">Tilletiopsis washingtonensis</name>
    <dbReference type="NCBI Taxonomy" id="58919"/>
    <lineage>
        <taxon>Eukaryota</taxon>
        <taxon>Fungi</taxon>
        <taxon>Dikarya</taxon>
        <taxon>Basidiomycota</taxon>
        <taxon>Ustilaginomycotina</taxon>
        <taxon>Exobasidiomycetes</taxon>
        <taxon>Entylomatales</taxon>
        <taxon>Entylomatales incertae sedis</taxon>
        <taxon>Tilletiopsis</taxon>
    </lineage>
</organism>
<dbReference type="PANTHER" id="PTHR14107">
    <property type="entry name" value="WD REPEAT PROTEIN"/>
    <property type="match status" value="1"/>
</dbReference>
<dbReference type="Gene3D" id="2.130.10.10">
    <property type="entry name" value="YVTN repeat-like/Quinoprotein amine dehydrogenase"/>
    <property type="match status" value="1"/>
</dbReference>
<feature type="compositionally biased region" description="Low complexity" evidence="3">
    <location>
        <begin position="82"/>
        <end position="97"/>
    </location>
</feature>
<sequence>MVDSSSPAPCCDDLVTIWAPREGRIVARCPGHASFVRGIAFDPWRWGADDRIYRFASVGEDNRIILWDFSSAALHRPKGHAHAQSSSHGASSNALGAAHKRPSIGSTLSLSEARRTSLSARRASMGLELGNVSSASGGGASAFAQAGDAVSHEAAGRGLVAELQPIASYTIPPPSDGAKDDLLAAVRFNRDGLLLLHRTGAVRHLQRPKQAERNEAQPRSSMAARRHVRM</sequence>
<dbReference type="RefSeq" id="XP_025596975.1">
    <property type="nucleotide sequence ID" value="XM_025745406.1"/>
</dbReference>
<dbReference type="EMBL" id="KZ819298">
    <property type="protein sequence ID" value="PWN96696.1"/>
    <property type="molecule type" value="Genomic_DNA"/>
</dbReference>
<evidence type="ECO:0000313" key="4">
    <source>
        <dbReference type="EMBL" id="PWN96696.1"/>
    </source>
</evidence>
<dbReference type="Proteomes" id="UP000245946">
    <property type="component" value="Unassembled WGS sequence"/>
</dbReference>
<evidence type="ECO:0008006" key="6">
    <source>
        <dbReference type="Google" id="ProtNLM"/>
    </source>
</evidence>
<feature type="region of interest" description="Disordered" evidence="3">
    <location>
        <begin position="204"/>
        <end position="230"/>
    </location>
</feature>
<dbReference type="InterPro" id="IPR015943">
    <property type="entry name" value="WD40/YVTN_repeat-like_dom_sf"/>
</dbReference>
<dbReference type="STRING" id="58919.A0A316Z5Y3"/>
<gene>
    <name evidence="4" type="ORF">FA09DRAFT_361835</name>
</gene>
<keyword evidence="1" id="KW-0853">WD repeat</keyword>
<dbReference type="InterPro" id="IPR036322">
    <property type="entry name" value="WD40_repeat_dom_sf"/>
</dbReference>
<evidence type="ECO:0000313" key="5">
    <source>
        <dbReference type="Proteomes" id="UP000245946"/>
    </source>
</evidence>
<dbReference type="OrthoDB" id="3367at2759"/>
<evidence type="ECO:0000256" key="3">
    <source>
        <dbReference type="SAM" id="MobiDB-lite"/>
    </source>
</evidence>
<dbReference type="GeneID" id="37272950"/>
<evidence type="ECO:0000256" key="1">
    <source>
        <dbReference type="ARBA" id="ARBA00022574"/>
    </source>
</evidence>
<dbReference type="SUPFAM" id="SSF50978">
    <property type="entry name" value="WD40 repeat-like"/>
    <property type="match status" value="1"/>
</dbReference>
<accession>A0A316Z5Y3</accession>
<reference evidence="4 5" key="1">
    <citation type="journal article" date="2018" name="Mol. Biol. Evol.">
        <title>Broad Genomic Sampling Reveals a Smut Pathogenic Ancestry of the Fungal Clade Ustilaginomycotina.</title>
        <authorList>
            <person name="Kijpornyongpan T."/>
            <person name="Mondo S.J."/>
            <person name="Barry K."/>
            <person name="Sandor L."/>
            <person name="Lee J."/>
            <person name="Lipzen A."/>
            <person name="Pangilinan J."/>
            <person name="LaButti K."/>
            <person name="Hainaut M."/>
            <person name="Henrissat B."/>
            <person name="Grigoriev I.V."/>
            <person name="Spatafora J.W."/>
            <person name="Aime M.C."/>
        </authorList>
    </citation>
    <scope>NUCLEOTIDE SEQUENCE [LARGE SCALE GENOMIC DNA]</scope>
    <source>
        <strain evidence="4 5">MCA 4186</strain>
    </source>
</reference>
<dbReference type="PANTHER" id="PTHR14107:SF16">
    <property type="entry name" value="AT02583P"/>
    <property type="match status" value="1"/>
</dbReference>
<dbReference type="AlphaFoldDB" id="A0A316Z5Y3"/>
<name>A0A316Z5Y3_9BASI</name>
<dbReference type="GO" id="GO:0045013">
    <property type="term" value="P:carbon catabolite repression of transcription"/>
    <property type="evidence" value="ECO:0007669"/>
    <property type="project" value="TreeGrafter"/>
</dbReference>
<feature type="region of interest" description="Disordered" evidence="3">
    <location>
        <begin position="78"/>
        <end position="98"/>
    </location>
</feature>